<sequence length="154" mass="18111">MWYDIKLENQPRKKSIIFRTELERSIYVRPSECDPFQAPCIKDEYRDPINECYWNTTCLQRCSVLGFIRGDIIVKRIELDGRETDVQTHLVRYLPPTLNPNGFRAYTKAVEWEQVVDHLKDSVDQDNVVRFECSVTDEGTGERISTLMKVHIPE</sequence>
<name>A0AAV4A6X4_9GAST</name>
<dbReference type="EMBL" id="BLXT01003580">
    <property type="protein sequence ID" value="GFO02416.1"/>
    <property type="molecule type" value="Genomic_DNA"/>
</dbReference>
<proteinExistence type="predicted"/>
<comment type="caution">
    <text evidence="1">The sequence shown here is derived from an EMBL/GenBank/DDBJ whole genome shotgun (WGS) entry which is preliminary data.</text>
</comment>
<gene>
    <name evidence="1" type="ORF">PoB_002892100</name>
</gene>
<dbReference type="Proteomes" id="UP000735302">
    <property type="component" value="Unassembled WGS sequence"/>
</dbReference>
<evidence type="ECO:0000313" key="1">
    <source>
        <dbReference type="EMBL" id="GFO02416.1"/>
    </source>
</evidence>
<reference evidence="1 2" key="1">
    <citation type="journal article" date="2021" name="Elife">
        <title>Chloroplast acquisition without the gene transfer in kleptoplastic sea slugs, Plakobranchus ocellatus.</title>
        <authorList>
            <person name="Maeda T."/>
            <person name="Takahashi S."/>
            <person name="Yoshida T."/>
            <person name="Shimamura S."/>
            <person name="Takaki Y."/>
            <person name="Nagai Y."/>
            <person name="Toyoda A."/>
            <person name="Suzuki Y."/>
            <person name="Arimoto A."/>
            <person name="Ishii H."/>
            <person name="Satoh N."/>
            <person name="Nishiyama T."/>
            <person name="Hasebe M."/>
            <person name="Maruyama T."/>
            <person name="Minagawa J."/>
            <person name="Obokata J."/>
            <person name="Shigenobu S."/>
        </authorList>
    </citation>
    <scope>NUCLEOTIDE SEQUENCE [LARGE SCALE GENOMIC DNA]</scope>
</reference>
<keyword evidence="2" id="KW-1185">Reference proteome</keyword>
<dbReference type="AlphaFoldDB" id="A0AAV4A6X4"/>
<organism evidence="1 2">
    <name type="scientific">Plakobranchus ocellatus</name>
    <dbReference type="NCBI Taxonomy" id="259542"/>
    <lineage>
        <taxon>Eukaryota</taxon>
        <taxon>Metazoa</taxon>
        <taxon>Spiralia</taxon>
        <taxon>Lophotrochozoa</taxon>
        <taxon>Mollusca</taxon>
        <taxon>Gastropoda</taxon>
        <taxon>Heterobranchia</taxon>
        <taxon>Euthyneura</taxon>
        <taxon>Panpulmonata</taxon>
        <taxon>Sacoglossa</taxon>
        <taxon>Placobranchoidea</taxon>
        <taxon>Plakobranchidae</taxon>
        <taxon>Plakobranchus</taxon>
    </lineage>
</organism>
<protein>
    <submittedName>
        <fullName evidence="1">Uncharacterized protein</fullName>
    </submittedName>
</protein>
<evidence type="ECO:0000313" key="2">
    <source>
        <dbReference type="Proteomes" id="UP000735302"/>
    </source>
</evidence>
<accession>A0AAV4A6X4</accession>